<evidence type="ECO:0000256" key="9">
    <source>
        <dbReference type="ARBA" id="ARBA00032370"/>
    </source>
</evidence>
<keyword evidence="8 16" id="KW-0472">Membrane</keyword>
<organism evidence="17 18">
    <name type="scientific">Prevotella aurantiaca</name>
    <dbReference type="NCBI Taxonomy" id="596085"/>
    <lineage>
        <taxon>Bacteria</taxon>
        <taxon>Pseudomonadati</taxon>
        <taxon>Bacteroidota</taxon>
        <taxon>Bacteroidia</taxon>
        <taxon>Bacteroidales</taxon>
        <taxon>Prevotellaceae</taxon>
        <taxon>Prevotella</taxon>
    </lineage>
</organism>
<evidence type="ECO:0000256" key="8">
    <source>
        <dbReference type="ARBA" id="ARBA00023136"/>
    </source>
</evidence>
<evidence type="ECO:0000256" key="11">
    <source>
        <dbReference type="ARBA" id="ARBA00038053"/>
    </source>
</evidence>
<evidence type="ECO:0000256" key="14">
    <source>
        <dbReference type="ARBA" id="ARBA00044770"/>
    </source>
</evidence>
<evidence type="ECO:0000313" key="18">
    <source>
        <dbReference type="Proteomes" id="UP000771736"/>
    </source>
</evidence>
<evidence type="ECO:0000256" key="1">
    <source>
        <dbReference type="ARBA" id="ARBA00004141"/>
    </source>
</evidence>
<dbReference type="RefSeq" id="WP_273158845.1">
    <property type="nucleotide sequence ID" value="NZ_JABZSJ010000013.1"/>
</dbReference>
<dbReference type="EMBL" id="JABZSJ010000013">
    <property type="protein sequence ID" value="MBF1383974.1"/>
    <property type="molecule type" value="Genomic_DNA"/>
</dbReference>
<evidence type="ECO:0000256" key="16">
    <source>
        <dbReference type="SAM" id="Phobius"/>
    </source>
</evidence>
<feature type="transmembrane region" description="Helical" evidence="16">
    <location>
        <begin position="15"/>
        <end position="33"/>
    </location>
</feature>
<evidence type="ECO:0000256" key="2">
    <source>
        <dbReference type="ARBA" id="ARBA00022676"/>
    </source>
</evidence>
<evidence type="ECO:0000256" key="12">
    <source>
        <dbReference type="ARBA" id="ARBA00041185"/>
    </source>
</evidence>
<evidence type="ECO:0000256" key="13">
    <source>
        <dbReference type="ARBA" id="ARBA00041418"/>
    </source>
</evidence>
<comment type="catalytic activity">
    <reaction evidence="15">
        <text>[GlcNAc-(1-&gt;4)-Mur2Ac(oyl-L-Ala-gamma-D-Glu-L-Lys-D-Ala-D-Ala)](n)-di-trans,octa-cis-undecaprenyl diphosphate + beta-D-GlcNAc-(1-&gt;4)-Mur2Ac(oyl-L-Ala-gamma-D-Glu-L-Lys-D-Ala-D-Ala)-di-trans,octa-cis-undecaprenyl diphosphate = [GlcNAc-(1-&gt;4)-Mur2Ac(oyl-L-Ala-gamma-D-Glu-L-Lys-D-Ala-D-Ala)](n+1)-di-trans,octa-cis-undecaprenyl diphosphate + di-trans,octa-cis-undecaprenyl diphosphate + H(+)</text>
        <dbReference type="Rhea" id="RHEA:23708"/>
        <dbReference type="Rhea" id="RHEA-COMP:9602"/>
        <dbReference type="Rhea" id="RHEA-COMP:9603"/>
        <dbReference type="ChEBI" id="CHEBI:15378"/>
        <dbReference type="ChEBI" id="CHEBI:58405"/>
        <dbReference type="ChEBI" id="CHEBI:60033"/>
        <dbReference type="ChEBI" id="CHEBI:78435"/>
        <dbReference type="EC" id="2.4.99.28"/>
    </reaction>
</comment>
<evidence type="ECO:0000256" key="6">
    <source>
        <dbReference type="ARBA" id="ARBA00022984"/>
    </source>
</evidence>
<feature type="transmembrane region" description="Helical" evidence="16">
    <location>
        <begin position="144"/>
        <end position="161"/>
    </location>
</feature>
<gene>
    <name evidence="17" type="ORF">HXN26_03810</name>
</gene>
<feature type="transmembrane region" description="Helical" evidence="16">
    <location>
        <begin position="345"/>
        <end position="370"/>
    </location>
</feature>
<dbReference type="EC" id="2.4.99.28" evidence="14"/>
<dbReference type="Proteomes" id="UP000771736">
    <property type="component" value="Unassembled WGS sequence"/>
</dbReference>
<protein>
    <recommendedName>
        <fullName evidence="12">Probable peptidoglycan glycosyltransferase FtsW</fullName>
        <ecNumber evidence="14">2.4.99.28</ecNumber>
    </recommendedName>
    <alternativeName>
        <fullName evidence="13">Cell division protein FtsW</fullName>
    </alternativeName>
    <alternativeName>
        <fullName evidence="10">Cell wall polymerase</fullName>
    </alternativeName>
    <alternativeName>
        <fullName evidence="9">Peptidoglycan polymerase</fullName>
    </alternativeName>
</protein>
<dbReference type="Pfam" id="PF01098">
    <property type="entry name" value="FTSW_RODA_SPOVE"/>
    <property type="match status" value="1"/>
</dbReference>
<comment type="similarity">
    <text evidence="11">Belongs to the SEDS family. FtsW subfamily.</text>
</comment>
<evidence type="ECO:0000256" key="5">
    <source>
        <dbReference type="ARBA" id="ARBA00022960"/>
    </source>
</evidence>
<feature type="transmembrane region" description="Helical" evidence="16">
    <location>
        <begin position="382"/>
        <end position="403"/>
    </location>
</feature>
<dbReference type="GO" id="GO:0008360">
    <property type="term" value="P:regulation of cell shape"/>
    <property type="evidence" value="ECO:0007669"/>
    <property type="project" value="UniProtKB-KW"/>
</dbReference>
<accession>A0A930HLF4</accession>
<feature type="transmembrane region" description="Helical" evidence="16">
    <location>
        <begin position="191"/>
        <end position="210"/>
    </location>
</feature>
<dbReference type="InterPro" id="IPR001182">
    <property type="entry name" value="FtsW/RodA"/>
</dbReference>
<evidence type="ECO:0000256" key="4">
    <source>
        <dbReference type="ARBA" id="ARBA00022692"/>
    </source>
</evidence>
<dbReference type="GO" id="GO:0032153">
    <property type="term" value="C:cell division site"/>
    <property type="evidence" value="ECO:0007669"/>
    <property type="project" value="TreeGrafter"/>
</dbReference>
<evidence type="ECO:0000313" key="17">
    <source>
        <dbReference type="EMBL" id="MBF1383974.1"/>
    </source>
</evidence>
<evidence type="ECO:0000256" key="10">
    <source>
        <dbReference type="ARBA" id="ARBA00033270"/>
    </source>
</evidence>
<feature type="transmembrane region" description="Helical" evidence="16">
    <location>
        <begin position="167"/>
        <end position="184"/>
    </location>
</feature>
<proteinExistence type="inferred from homology"/>
<dbReference type="GO" id="GO:0008955">
    <property type="term" value="F:peptidoglycan glycosyltransferase activity"/>
    <property type="evidence" value="ECO:0007669"/>
    <property type="project" value="UniProtKB-EC"/>
</dbReference>
<keyword evidence="2" id="KW-0328">Glycosyltransferase</keyword>
<keyword evidence="7 16" id="KW-1133">Transmembrane helix</keyword>
<evidence type="ECO:0000256" key="3">
    <source>
        <dbReference type="ARBA" id="ARBA00022679"/>
    </source>
</evidence>
<dbReference type="PANTHER" id="PTHR30474:SF2">
    <property type="entry name" value="PEPTIDOGLYCAN GLYCOSYLTRANSFERASE FTSW-RELATED"/>
    <property type="match status" value="1"/>
</dbReference>
<keyword evidence="3" id="KW-0808">Transferase</keyword>
<keyword evidence="5" id="KW-0133">Cell shape</keyword>
<evidence type="ECO:0000256" key="7">
    <source>
        <dbReference type="ARBA" id="ARBA00022989"/>
    </source>
</evidence>
<feature type="transmembrane region" description="Helical" evidence="16">
    <location>
        <begin position="307"/>
        <end position="333"/>
    </location>
</feature>
<dbReference type="PANTHER" id="PTHR30474">
    <property type="entry name" value="CELL CYCLE PROTEIN"/>
    <property type="match status" value="1"/>
</dbReference>
<keyword evidence="4 16" id="KW-0812">Transmembrane</keyword>
<dbReference type="GO" id="GO:0009252">
    <property type="term" value="P:peptidoglycan biosynthetic process"/>
    <property type="evidence" value="ECO:0007669"/>
    <property type="project" value="UniProtKB-KW"/>
</dbReference>
<sequence length="426" mass="46231">MSLKSLNNIFKGDKVIWMVFFILCMISIVEVYSASSTLSYKGGNYWAPLVKHSGMLFIGFILMIVVMNIKCRYFKIATLPALVGSFLLLIVVLLTGGVTNGASRWIEVMGIQFQPSEFGKGALVLAVAQILSAMQTETGAAKKAFKYILILSAFIILPISFENLSTALLASLTVLLMMIVGRVSSKQIGKLLGVVALMVVFALVLVMAVGHDKEENTTKQSLTEQTASSEEETESSYIGKIFHRADTWKARINKFLDNKYVAPKDYDLDKDGQVGHANIAIASSNVIGKGPGNSNERDFLSQAFSDFIYAIIIEEMGIGGAIFVAFLYIVILMRAGKIASRCENSFPAFLSMGIAFLLVTQALFNMAVAVGLAPVTGQPLPLISKGGTSTIINCVYIGMLLSISRFAKKKDRGAPIEVKPIKAQTK</sequence>
<dbReference type="GO" id="GO:0015648">
    <property type="term" value="F:lipid-linked peptidoglycan transporter activity"/>
    <property type="evidence" value="ECO:0007669"/>
    <property type="project" value="TreeGrafter"/>
</dbReference>
<evidence type="ECO:0000256" key="15">
    <source>
        <dbReference type="ARBA" id="ARBA00049902"/>
    </source>
</evidence>
<dbReference type="GO" id="GO:0005886">
    <property type="term" value="C:plasma membrane"/>
    <property type="evidence" value="ECO:0007669"/>
    <property type="project" value="TreeGrafter"/>
</dbReference>
<comment type="caution">
    <text evidence="17">The sequence shown here is derived from an EMBL/GenBank/DDBJ whole genome shotgun (WGS) entry which is preliminary data.</text>
</comment>
<reference evidence="17" key="1">
    <citation type="submission" date="2020-04" db="EMBL/GenBank/DDBJ databases">
        <title>Deep metagenomics examines the oral microbiome during advanced dental caries in children, revealing novel taxa and co-occurrences with host molecules.</title>
        <authorList>
            <person name="Baker J.L."/>
            <person name="Morton J.T."/>
            <person name="Dinis M."/>
            <person name="Alvarez R."/>
            <person name="Tran N.C."/>
            <person name="Knight R."/>
            <person name="Edlund A."/>
        </authorList>
    </citation>
    <scope>NUCLEOTIDE SEQUENCE</scope>
    <source>
        <strain evidence="17">JCVI_44_bin.5</strain>
    </source>
</reference>
<feature type="transmembrane region" description="Helical" evidence="16">
    <location>
        <begin position="79"/>
        <end position="98"/>
    </location>
</feature>
<dbReference type="AlphaFoldDB" id="A0A930HLF4"/>
<dbReference type="GO" id="GO:0051301">
    <property type="term" value="P:cell division"/>
    <property type="evidence" value="ECO:0007669"/>
    <property type="project" value="InterPro"/>
</dbReference>
<feature type="transmembrane region" description="Helical" evidence="16">
    <location>
        <begin position="45"/>
        <end position="67"/>
    </location>
</feature>
<keyword evidence="6" id="KW-0573">Peptidoglycan synthesis</keyword>
<comment type="subcellular location">
    <subcellularLocation>
        <location evidence="1">Membrane</location>
        <topology evidence="1">Multi-pass membrane protein</topology>
    </subcellularLocation>
</comment>
<name>A0A930HLF4_9BACT</name>